<gene>
    <name evidence="3" type="ORF">WCD74_22445</name>
</gene>
<evidence type="ECO:0000256" key="1">
    <source>
        <dbReference type="SAM" id="MobiDB-lite"/>
    </source>
</evidence>
<feature type="non-terminal residue" evidence="3">
    <location>
        <position position="131"/>
    </location>
</feature>
<evidence type="ECO:0000313" key="3">
    <source>
        <dbReference type="EMBL" id="MEJ2870543.1"/>
    </source>
</evidence>
<evidence type="ECO:0000313" key="4">
    <source>
        <dbReference type="Proteomes" id="UP001385809"/>
    </source>
</evidence>
<feature type="transmembrane region" description="Helical" evidence="2">
    <location>
        <begin position="111"/>
        <end position="129"/>
    </location>
</feature>
<protein>
    <submittedName>
        <fullName evidence="3">Uncharacterized protein</fullName>
    </submittedName>
</protein>
<dbReference type="EMBL" id="JBBEGN010000014">
    <property type="protein sequence ID" value="MEJ2870543.1"/>
    <property type="molecule type" value="Genomic_DNA"/>
</dbReference>
<keyword evidence="2" id="KW-0812">Transmembrane</keyword>
<sequence length="131" mass="13345">MTGGPRHAPHPGMPRQGPTAYGHAPGWAPIEEPAYDPSYDPSYDTDDPRPPGNGAAAFSAVLGVLALLVSLRPLAFGSMALSWDTFVGIGIALVALTAGAVGLRTPVRRPVAVVGMALAVVALLVVAVLPT</sequence>
<comment type="caution">
    <text evidence="3">The sequence shown here is derived from an EMBL/GenBank/DDBJ whole genome shotgun (WGS) entry which is preliminary data.</text>
</comment>
<keyword evidence="4" id="KW-1185">Reference proteome</keyword>
<evidence type="ECO:0000256" key="2">
    <source>
        <dbReference type="SAM" id="Phobius"/>
    </source>
</evidence>
<proteinExistence type="predicted"/>
<organism evidence="3 4">
    <name type="scientific">Actinomycetospora aurantiaca</name>
    <dbReference type="NCBI Taxonomy" id="3129233"/>
    <lineage>
        <taxon>Bacteria</taxon>
        <taxon>Bacillati</taxon>
        <taxon>Actinomycetota</taxon>
        <taxon>Actinomycetes</taxon>
        <taxon>Pseudonocardiales</taxon>
        <taxon>Pseudonocardiaceae</taxon>
        <taxon>Actinomycetospora</taxon>
    </lineage>
</organism>
<feature type="transmembrane region" description="Helical" evidence="2">
    <location>
        <begin position="55"/>
        <end position="74"/>
    </location>
</feature>
<name>A0ABU8MTA4_9PSEU</name>
<dbReference type="Proteomes" id="UP001385809">
    <property type="component" value="Unassembled WGS sequence"/>
</dbReference>
<feature type="region of interest" description="Disordered" evidence="1">
    <location>
        <begin position="1"/>
        <end position="51"/>
    </location>
</feature>
<keyword evidence="2" id="KW-0472">Membrane</keyword>
<accession>A0ABU8MTA4</accession>
<reference evidence="3 4" key="1">
    <citation type="submission" date="2024-03" db="EMBL/GenBank/DDBJ databases">
        <title>Actinomycetospora sp. OC33-EN08, a novel actinomycete isolated from wild orchid (Aerides multiflora).</title>
        <authorList>
            <person name="Suriyachadkun C."/>
        </authorList>
    </citation>
    <scope>NUCLEOTIDE SEQUENCE [LARGE SCALE GENOMIC DNA]</scope>
    <source>
        <strain evidence="3 4">OC33-EN08</strain>
    </source>
</reference>
<keyword evidence="2" id="KW-1133">Transmembrane helix</keyword>
<dbReference type="RefSeq" id="WP_337697116.1">
    <property type="nucleotide sequence ID" value="NZ_JBBEGN010000014.1"/>
</dbReference>
<feature type="transmembrane region" description="Helical" evidence="2">
    <location>
        <begin position="86"/>
        <end position="105"/>
    </location>
</feature>